<keyword evidence="3" id="KW-0472">Membrane</keyword>
<gene>
    <name evidence="4 6" type="ORF">CBG17800</name>
    <name evidence="4" type="ORF">CBG_17800</name>
</gene>
<dbReference type="GeneID" id="8590913"/>
<dbReference type="GO" id="GO:0005975">
    <property type="term" value="P:carbohydrate metabolic process"/>
    <property type="evidence" value="ECO:0007669"/>
    <property type="project" value="InterPro"/>
</dbReference>
<keyword evidence="1" id="KW-0328">Glycosyltransferase</keyword>
<dbReference type="EMBL" id="HE601027">
    <property type="protein sequence ID" value="CAP35365.1"/>
    <property type="molecule type" value="Genomic_DNA"/>
</dbReference>
<proteinExistence type="predicted"/>
<dbReference type="InParanoid" id="A8XRU0"/>
<dbReference type="OMA" id="PACCEYN"/>
<reference evidence="4 5" key="1">
    <citation type="journal article" date="2003" name="PLoS Biol.">
        <title>The genome sequence of Caenorhabditis briggsae: a platform for comparative genomics.</title>
        <authorList>
            <person name="Stein L.D."/>
            <person name="Bao Z."/>
            <person name="Blasiar D."/>
            <person name="Blumenthal T."/>
            <person name="Brent M.R."/>
            <person name="Chen N."/>
            <person name="Chinwalla A."/>
            <person name="Clarke L."/>
            <person name="Clee C."/>
            <person name="Coghlan A."/>
            <person name="Coulson A."/>
            <person name="D'Eustachio P."/>
            <person name="Fitch D.H."/>
            <person name="Fulton L.A."/>
            <person name="Fulton R.E."/>
            <person name="Griffiths-Jones S."/>
            <person name="Harris T.W."/>
            <person name="Hillier L.W."/>
            <person name="Kamath R."/>
            <person name="Kuwabara P.E."/>
            <person name="Mardis E.R."/>
            <person name="Marra M.A."/>
            <person name="Miner T.L."/>
            <person name="Minx P."/>
            <person name="Mullikin J.C."/>
            <person name="Plumb R.W."/>
            <person name="Rogers J."/>
            <person name="Schein J.E."/>
            <person name="Sohrmann M."/>
            <person name="Spieth J."/>
            <person name="Stajich J.E."/>
            <person name="Wei C."/>
            <person name="Willey D."/>
            <person name="Wilson R.K."/>
            <person name="Durbin R."/>
            <person name="Waterston R.H."/>
        </authorList>
    </citation>
    <scope>NUCLEOTIDE SEQUENCE [LARGE SCALE GENOMIC DNA]</scope>
    <source>
        <strain evidence="4 5">AF16</strain>
    </source>
</reference>
<protein>
    <submittedName>
        <fullName evidence="4">Protein CBG17800</fullName>
    </submittedName>
</protein>
<feature type="transmembrane region" description="Helical" evidence="3">
    <location>
        <begin position="55"/>
        <end position="79"/>
    </location>
</feature>
<evidence type="ECO:0000256" key="1">
    <source>
        <dbReference type="ARBA" id="ARBA00022676"/>
    </source>
</evidence>
<dbReference type="Proteomes" id="UP000008549">
    <property type="component" value="Unassembled WGS sequence"/>
</dbReference>
<dbReference type="STRING" id="6238.A8XRU0"/>
<evidence type="ECO:0000313" key="6">
    <source>
        <dbReference type="WormBase" id="CBG17800"/>
    </source>
</evidence>
<dbReference type="HOGENOM" id="CLU_785801_0_0_1"/>
<organism evidence="4 5">
    <name type="scientific">Caenorhabditis briggsae</name>
    <dbReference type="NCBI Taxonomy" id="6238"/>
    <lineage>
        <taxon>Eukaryota</taxon>
        <taxon>Metazoa</taxon>
        <taxon>Ecdysozoa</taxon>
        <taxon>Nematoda</taxon>
        <taxon>Chromadorea</taxon>
        <taxon>Rhabditida</taxon>
        <taxon>Rhabditina</taxon>
        <taxon>Rhabditomorpha</taxon>
        <taxon>Rhabditoidea</taxon>
        <taxon>Rhabditidae</taxon>
        <taxon>Peloderinae</taxon>
        <taxon>Caenorhabditis</taxon>
    </lineage>
</organism>
<dbReference type="AlphaFoldDB" id="A8XRU0"/>
<keyword evidence="3" id="KW-0812">Transmembrane</keyword>
<dbReference type="eggNOG" id="ENOG502SGEF">
    <property type="taxonomic scope" value="Eukaryota"/>
</dbReference>
<dbReference type="Pfam" id="PF01531">
    <property type="entry name" value="Glyco_transf_11"/>
    <property type="match status" value="1"/>
</dbReference>
<keyword evidence="5" id="KW-1185">Reference proteome</keyword>
<dbReference type="CTD" id="8590913"/>
<dbReference type="CDD" id="cd11301">
    <property type="entry name" value="Fut1_Fut2_like"/>
    <property type="match status" value="1"/>
</dbReference>
<dbReference type="WormBase" id="CBG17800">
    <property type="protein sequence ID" value="CBP44220"/>
    <property type="gene ID" value="WBGene00037335"/>
</dbReference>
<dbReference type="GO" id="GO:0008107">
    <property type="term" value="F:galactoside 2-alpha-L-fucosyltransferase activity"/>
    <property type="evidence" value="ECO:0007669"/>
    <property type="project" value="InterPro"/>
</dbReference>
<dbReference type="InterPro" id="IPR002516">
    <property type="entry name" value="Glyco_trans_11"/>
</dbReference>
<dbReference type="InterPro" id="IPR052501">
    <property type="entry name" value="Alpha-1-2_FucT"/>
</dbReference>
<accession>A8XRU0</accession>
<dbReference type="GO" id="GO:0016020">
    <property type="term" value="C:membrane"/>
    <property type="evidence" value="ECO:0007669"/>
    <property type="project" value="InterPro"/>
</dbReference>
<keyword evidence="3" id="KW-1133">Transmembrane helix</keyword>
<dbReference type="KEGG" id="cbr:CBG_17800"/>
<dbReference type="RefSeq" id="XP_002648901.1">
    <property type="nucleotide sequence ID" value="XM_002648855.1"/>
</dbReference>
<reference evidence="4 5" key="2">
    <citation type="journal article" date="2011" name="PLoS Genet.">
        <title>Caenorhabditis briggsae recombinant inbred line genotypes reveal inter-strain incompatibility and the evolution of recombination.</title>
        <authorList>
            <person name="Ross J.A."/>
            <person name="Koboldt D.C."/>
            <person name="Staisch J.E."/>
            <person name="Chamberlin H.M."/>
            <person name="Gupta B.P."/>
            <person name="Miller R.D."/>
            <person name="Baird S.E."/>
            <person name="Haag E.S."/>
        </authorList>
    </citation>
    <scope>NUCLEOTIDE SEQUENCE [LARGE SCALE GENOMIC DNA]</scope>
    <source>
        <strain evidence="4 5">AF16</strain>
    </source>
</reference>
<sequence>MHCMWSPKSKLVILIAVSLIISIIFLTWCILPYDYSNIPRTTHCDNILKNETKYLLFPMFTIISGSGLGNQLFEIFSLLGMAEKLNRTAIFNKRDWFLNFRLKNVREKIPKIAENVRSMDIEVRFRLNMKIQTVLITLKSDKLNNTNTSKVTPSNSMRYINSPACCEYNFPHVLYCEQSKFVVIDGRYFQSFKYFENFESEIRGFFVPSGLEMVEVDSMISFDDLSKFKNCVHIRRGDFVTDGQHAGSDPEFTRNAIEYIYEKNPGPIFIFSNEQNWVKQEISKKSKLKNEIRIMPTPKEKPFKDLYFSQKYCNSVLITAPSSTFGWWLGYLSKNQTNVYFRDIREVEDSVKYQMIDDDFFPAKWNKLGMMSNNGTIFLKKNV</sequence>
<dbReference type="PANTHER" id="PTHR22898:SF4">
    <property type="entry name" value="GALACTOSIDE 2-ALPHA-L-FUCOSYLTRANSFERASE-RELATED"/>
    <property type="match status" value="1"/>
</dbReference>
<name>A8XRU0_CAEBR</name>
<feature type="transmembrane region" description="Helical" evidence="3">
    <location>
        <begin position="12"/>
        <end position="35"/>
    </location>
</feature>
<evidence type="ECO:0000313" key="5">
    <source>
        <dbReference type="Proteomes" id="UP000008549"/>
    </source>
</evidence>
<dbReference type="PANTHER" id="PTHR22898">
    <property type="entry name" value="UNCHARACTERIZED GLYCOSOL TRANSFERASE-RELATED"/>
    <property type="match status" value="1"/>
</dbReference>
<evidence type="ECO:0000256" key="2">
    <source>
        <dbReference type="ARBA" id="ARBA00022679"/>
    </source>
</evidence>
<keyword evidence="2" id="KW-0808">Transferase</keyword>
<evidence type="ECO:0000313" key="4">
    <source>
        <dbReference type="EMBL" id="CAP35365.1"/>
    </source>
</evidence>
<evidence type="ECO:0000256" key="3">
    <source>
        <dbReference type="SAM" id="Phobius"/>
    </source>
</evidence>